<keyword evidence="4" id="KW-0732">Signal</keyword>
<evidence type="ECO:0000313" key="5">
    <source>
        <dbReference type="EMBL" id="ESP00120.1"/>
    </source>
</evidence>
<proteinExistence type="predicted"/>
<evidence type="ECO:0000256" key="3">
    <source>
        <dbReference type="PROSITE-ProRule" id="PRU00023"/>
    </source>
</evidence>
<dbReference type="KEGG" id="lgi:LOTGIDRAFT_87526"/>
<accession>V4CDU6</accession>
<dbReference type="Pfam" id="PF13857">
    <property type="entry name" value="Ank_5"/>
    <property type="match status" value="1"/>
</dbReference>
<evidence type="ECO:0000256" key="4">
    <source>
        <dbReference type="SAM" id="SignalP"/>
    </source>
</evidence>
<dbReference type="GeneID" id="20252741"/>
<name>V4CDU6_LOTGI</name>
<evidence type="ECO:0000256" key="1">
    <source>
        <dbReference type="ARBA" id="ARBA00022737"/>
    </source>
</evidence>
<dbReference type="Gene3D" id="1.25.40.20">
    <property type="entry name" value="Ankyrin repeat-containing domain"/>
    <property type="match status" value="2"/>
</dbReference>
<dbReference type="RefSeq" id="XP_009049311.1">
    <property type="nucleotide sequence ID" value="XM_009051063.1"/>
</dbReference>
<evidence type="ECO:0000256" key="2">
    <source>
        <dbReference type="ARBA" id="ARBA00023043"/>
    </source>
</evidence>
<sequence length="131" mass="14523">GNSPLMAASLLNNLPFIQFLATLPCDVNRQNHQGHTALHLCVIGFTLIKEKLNMMKVNSVVKELCAREYYPIYLESIDILLNLGADVNIQDKGGETVLMLACVKNDRKLLEKLLKHGADVNIVDNHGRSAL</sequence>
<dbReference type="InterPro" id="IPR002110">
    <property type="entry name" value="Ankyrin_rpt"/>
</dbReference>
<organism evidence="5 6">
    <name type="scientific">Lottia gigantea</name>
    <name type="common">Giant owl limpet</name>
    <dbReference type="NCBI Taxonomy" id="225164"/>
    <lineage>
        <taxon>Eukaryota</taxon>
        <taxon>Metazoa</taxon>
        <taxon>Spiralia</taxon>
        <taxon>Lophotrochozoa</taxon>
        <taxon>Mollusca</taxon>
        <taxon>Gastropoda</taxon>
        <taxon>Patellogastropoda</taxon>
        <taxon>Lottioidea</taxon>
        <taxon>Lottiidae</taxon>
        <taxon>Lottia</taxon>
    </lineage>
</organism>
<evidence type="ECO:0000313" key="6">
    <source>
        <dbReference type="Proteomes" id="UP000030746"/>
    </source>
</evidence>
<feature type="chain" id="PRO_5004717961" evidence="4">
    <location>
        <begin position="23"/>
        <end position="131"/>
    </location>
</feature>
<protein>
    <submittedName>
        <fullName evidence="5">Uncharacterized protein</fullName>
    </submittedName>
</protein>
<keyword evidence="2 3" id="KW-0040">ANK repeat</keyword>
<dbReference type="SMART" id="SM00248">
    <property type="entry name" value="ANK"/>
    <property type="match status" value="3"/>
</dbReference>
<keyword evidence="6" id="KW-1185">Reference proteome</keyword>
<feature type="non-terminal residue" evidence="5">
    <location>
        <position position="1"/>
    </location>
</feature>
<feature type="non-terminal residue" evidence="5">
    <location>
        <position position="131"/>
    </location>
</feature>
<feature type="signal peptide" evidence="4">
    <location>
        <begin position="1"/>
        <end position="22"/>
    </location>
</feature>
<dbReference type="STRING" id="225164.V4CDU6"/>
<dbReference type="OrthoDB" id="6132712at2759"/>
<reference evidence="5 6" key="1">
    <citation type="journal article" date="2013" name="Nature">
        <title>Insights into bilaterian evolution from three spiralian genomes.</title>
        <authorList>
            <person name="Simakov O."/>
            <person name="Marletaz F."/>
            <person name="Cho S.J."/>
            <person name="Edsinger-Gonzales E."/>
            <person name="Havlak P."/>
            <person name="Hellsten U."/>
            <person name="Kuo D.H."/>
            <person name="Larsson T."/>
            <person name="Lv J."/>
            <person name="Arendt D."/>
            <person name="Savage R."/>
            <person name="Osoegawa K."/>
            <person name="de Jong P."/>
            <person name="Grimwood J."/>
            <person name="Chapman J.A."/>
            <person name="Shapiro H."/>
            <person name="Aerts A."/>
            <person name="Otillar R.P."/>
            <person name="Terry A.Y."/>
            <person name="Boore J.L."/>
            <person name="Grigoriev I.V."/>
            <person name="Lindberg D.R."/>
            <person name="Seaver E.C."/>
            <person name="Weisblat D.A."/>
            <person name="Putnam N.H."/>
            <person name="Rokhsar D.S."/>
        </authorList>
    </citation>
    <scope>NUCLEOTIDE SEQUENCE [LARGE SCALE GENOMIC DNA]</scope>
</reference>
<dbReference type="AlphaFoldDB" id="V4CDU6"/>
<dbReference type="CTD" id="20252741"/>
<dbReference type="SUPFAM" id="SSF48403">
    <property type="entry name" value="Ankyrin repeat"/>
    <property type="match status" value="1"/>
</dbReference>
<dbReference type="EMBL" id="KB200869">
    <property type="protein sequence ID" value="ESP00120.1"/>
    <property type="molecule type" value="Genomic_DNA"/>
</dbReference>
<dbReference type="Proteomes" id="UP000030746">
    <property type="component" value="Unassembled WGS sequence"/>
</dbReference>
<dbReference type="PROSITE" id="PS50297">
    <property type="entry name" value="ANK_REP_REGION"/>
    <property type="match status" value="1"/>
</dbReference>
<keyword evidence="1" id="KW-0677">Repeat</keyword>
<dbReference type="PANTHER" id="PTHR24171:SF9">
    <property type="entry name" value="ANKYRIN REPEAT DOMAIN-CONTAINING PROTEIN 39"/>
    <property type="match status" value="1"/>
</dbReference>
<gene>
    <name evidence="5" type="ORF">LOTGIDRAFT_87526</name>
</gene>
<dbReference type="PANTHER" id="PTHR24171">
    <property type="entry name" value="ANKYRIN REPEAT DOMAIN-CONTAINING PROTEIN 39-RELATED"/>
    <property type="match status" value="1"/>
</dbReference>
<dbReference type="PROSITE" id="PS50088">
    <property type="entry name" value="ANK_REPEAT"/>
    <property type="match status" value="1"/>
</dbReference>
<feature type="repeat" description="ANK" evidence="3">
    <location>
        <begin position="93"/>
        <end position="125"/>
    </location>
</feature>
<dbReference type="HOGENOM" id="CLU_1811009_0_0_1"/>
<dbReference type="InterPro" id="IPR036770">
    <property type="entry name" value="Ankyrin_rpt-contain_sf"/>
</dbReference>